<evidence type="ECO:0000313" key="3">
    <source>
        <dbReference type="Proteomes" id="UP001164286"/>
    </source>
</evidence>
<dbReference type="Pfam" id="PF14566">
    <property type="entry name" value="PTPlike_phytase"/>
    <property type="match status" value="3"/>
</dbReference>
<organism evidence="2 3">
    <name type="scientific">Dioszegia hungarica</name>
    <dbReference type="NCBI Taxonomy" id="4972"/>
    <lineage>
        <taxon>Eukaryota</taxon>
        <taxon>Fungi</taxon>
        <taxon>Dikarya</taxon>
        <taxon>Basidiomycota</taxon>
        <taxon>Agaricomycotina</taxon>
        <taxon>Tremellomycetes</taxon>
        <taxon>Tremellales</taxon>
        <taxon>Bulleribasidiaceae</taxon>
        <taxon>Dioszegia</taxon>
    </lineage>
</organism>
<name>A0AA38H5U4_9TREE</name>
<reference evidence="2" key="1">
    <citation type="journal article" date="2022" name="G3 (Bethesda)">
        <title>High quality genome of the basidiomycete yeast Dioszegia hungarica PDD-24b-2 isolated from cloud water.</title>
        <authorList>
            <person name="Jarrige D."/>
            <person name="Haridas S."/>
            <person name="Bleykasten-Grosshans C."/>
            <person name="Joly M."/>
            <person name="Nadalig T."/>
            <person name="Sancelme M."/>
            <person name="Vuilleumier S."/>
            <person name="Grigoriev I.V."/>
            <person name="Amato P."/>
            <person name="Bringel F."/>
        </authorList>
    </citation>
    <scope>NUCLEOTIDE SEQUENCE</scope>
    <source>
        <strain evidence="2">PDD-24b-2</strain>
    </source>
</reference>
<feature type="region of interest" description="Disordered" evidence="1">
    <location>
        <begin position="1"/>
        <end position="85"/>
    </location>
</feature>
<evidence type="ECO:0000256" key="1">
    <source>
        <dbReference type="SAM" id="MobiDB-lite"/>
    </source>
</evidence>
<evidence type="ECO:0000313" key="2">
    <source>
        <dbReference type="EMBL" id="KAI9632979.1"/>
    </source>
</evidence>
<feature type="compositionally biased region" description="Low complexity" evidence="1">
    <location>
        <begin position="61"/>
        <end position="75"/>
    </location>
</feature>
<protein>
    <submittedName>
        <fullName evidence="2">Inositol hexakisphosphate-domain-containing protein</fullName>
    </submittedName>
</protein>
<dbReference type="CDD" id="cd14496">
    <property type="entry name" value="PTP_paladin"/>
    <property type="match status" value="1"/>
</dbReference>
<dbReference type="SMART" id="SM01301">
    <property type="entry name" value="PTPlike_phytase"/>
    <property type="match status" value="3"/>
</dbReference>
<sequence length="1462" mass="161872">MVPGSTPGQPSTALNRSISAPPQADRGTLPQSPPPSVTSPAHRPSPLGQFSFDPYTLQNPQASASSSGSRQASGSKPLPGVKPRRVLGIQQRLQKEVDGVVKRRSGGVLGRGFILKTDHYPTGRALDLDLEIQGAPNFRAPDEEGLNVFGVAQPTVPGLKSILTILGCQPDNILPPPAPSSRRASSSTQKPSSVPPGARSLEKVLSQPAFQRKASSTFAVQEEGQAIWFSTREETLVYCNGRPYVLRDASNPFQSLNLSNRAVNLEDIENRLKSEILEEARKYGGMVLIHDELENGHLVPTWMSVDERSIRTPREVYERVKDEGWRVQYHRIPITPDTPIEDAYLDAYVTAIKDVDPTSTSLVFNCGMGVVRTTFAMVAASLLRRKQLLMRGYEDAFPKASGQSGLATPSSIVGLPGVQQSQASHFLEQAAMQQVLTKSLLQLTQVLDRNLPSRHGTAVDLLASQPALLEQLRKAHMGNYQIVLSLISSLDHGRQMKQLVDEVIDSCDAVTNLRENVIEHRIRYSAASLDDKARQALLGRAIRSLEQYFDLIVFAAYIEEEEAGSTGVAFATWLMNRPEIYNQIKTMRRQSGNRLAAFAPVNDLSQISRTSEHAEGASDRPHGRPREMDLQGGKVLGDEWAEHVVTNRSGIMLRASTLLKSDLWLTDIAPSSEGVRGAVGFRQVPGSSIFTTGQPTQDALSIIVKQVAERCPSVNKVFWICLREEPLVMINGSPYCLRRGSMALRHMRDYAGVSASRLEMLEDRLKSDVINEIGQFQGKVLLHTETSNGEVVPVWESVEAGDVESIKDVMDGLAGSTDGLDLVSFRVPVTSESSPDFNDISQLLDICMRSGLQNTAFILNDQLGRGRSSTTAIMLLLMQRWLRRAGHEHAHPPTLSRGRSTAGTQRKLTVGAAAKPHRASWQIINSCLRVIRNGVEVKRVVDEAVDAAAAHFNLRDTILESRMKAEEADDPEKKALYLDQGIYHLRRYYYLLLFQAYLDDRAPDEENPYSFESWVKHRPVFKTLETELEHGGLQGLTPIDRMELANGMALPDEVAQVVANRSGGILSAQTILKSDFFSGLQKQSLPDRVDGAANYRKMPLTPPFEDEDTESTDLPPAERYVYGTGMPSGTGLRNALARMGAAPGGEKRIVWTSLREEPVLYVKDRPHVLRLIDKPLNNVETTGVTAAVVERMENNLKEDVLRELRAGGNKLLLHDEMETKPGTYEIVPIWETIEEKDIMTPRELYEEVIKEKYQVDYLRVAITDEQAPLPASLQVIVDRVARGLSNESDFVFNCQMGRGRTTTGMVAASLIATVEAGRTEVDTSDDVEESWSEADDMGGEEAQYLNGEYKTILQLVTVLSHGKQAKRLTDRAVDEMEGVQNLRKAVYDFKLKVDAAPAGSAKLRPLVSQAVNYLYRYGTLIVLTNFLLESKEQGVPLDQTDFPAWMQQHREIRSVLSRKTLD</sequence>
<dbReference type="InterPro" id="IPR050561">
    <property type="entry name" value="PTP"/>
</dbReference>
<dbReference type="Proteomes" id="UP001164286">
    <property type="component" value="Unassembled WGS sequence"/>
</dbReference>
<feature type="region of interest" description="Disordered" evidence="1">
    <location>
        <begin position="608"/>
        <end position="630"/>
    </location>
</feature>
<feature type="region of interest" description="Disordered" evidence="1">
    <location>
        <begin position="173"/>
        <end position="199"/>
    </location>
</feature>
<keyword evidence="3" id="KW-1185">Reference proteome</keyword>
<dbReference type="GeneID" id="77730270"/>
<dbReference type="PANTHER" id="PTHR23339">
    <property type="entry name" value="TYROSINE SPECIFIC PROTEIN PHOSPHATASE AND DUAL SPECIFICITY PROTEIN PHOSPHATASE"/>
    <property type="match status" value="1"/>
</dbReference>
<comment type="caution">
    <text evidence="2">The sequence shown here is derived from an EMBL/GenBank/DDBJ whole genome shotgun (WGS) entry which is preliminary data.</text>
</comment>
<feature type="compositionally biased region" description="Basic and acidic residues" evidence="1">
    <location>
        <begin position="610"/>
        <end position="629"/>
    </location>
</feature>
<dbReference type="InterPro" id="IPR029021">
    <property type="entry name" value="Prot-tyrosine_phosphatase-like"/>
</dbReference>
<gene>
    <name evidence="2" type="ORF">MKK02DRAFT_40359</name>
</gene>
<proteinExistence type="predicted"/>
<accession>A0AA38H5U4</accession>
<feature type="compositionally biased region" description="Low complexity" evidence="1">
    <location>
        <begin position="180"/>
        <end position="192"/>
    </location>
</feature>
<dbReference type="EMBL" id="JAKWFO010000013">
    <property type="protein sequence ID" value="KAI9632979.1"/>
    <property type="molecule type" value="Genomic_DNA"/>
</dbReference>
<dbReference type="RefSeq" id="XP_052942756.1">
    <property type="nucleotide sequence ID" value="XM_053091065.1"/>
</dbReference>
<feature type="compositionally biased region" description="Polar residues" evidence="1">
    <location>
        <begin position="1"/>
        <end position="20"/>
    </location>
</feature>
<dbReference type="SUPFAM" id="SSF52799">
    <property type="entry name" value="(Phosphotyrosine protein) phosphatases II"/>
    <property type="match status" value="3"/>
</dbReference>
<dbReference type="Gene3D" id="3.90.190.10">
    <property type="entry name" value="Protein tyrosine phosphatase superfamily"/>
    <property type="match status" value="3"/>
</dbReference>